<feature type="region of interest" description="Disordered" evidence="1">
    <location>
        <begin position="120"/>
        <end position="148"/>
    </location>
</feature>
<accession>A0ABT9SCE7</accession>
<feature type="compositionally biased region" description="Basic and acidic residues" evidence="1">
    <location>
        <begin position="129"/>
        <end position="139"/>
    </location>
</feature>
<dbReference type="Gene3D" id="1.10.472.20">
    <property type="entry name" value="Nitrile hydratase, beta subunit"/>
    <property type="match status" value="1"/>
</dbReference>
<evidence type="ECO:0000313" key="4">
    <source>
        <dbReference type="Proteomes" id="UP001226867"/>
    </source>
</evidence>
<reference evidence="3 4" key="1">
    <citation type="submission" date="2023-07" db="EMBL/GenBank/DDBJ databases">
        <title>Sorghum-associated microbial communities from plants grown in Nebraska, USA.</title>
        <authorList>
            <person name="Schachtman D."/>
        </authorList>
    </citation>
    <scope>NUCLEOTIDE SEQUENCE [LARGE SCALE GENOMIC DNA]</scope>
    <source>
        <strain evidence="3 4">DS1607</strain>
    </source>
</reference>
<dbReference type="InterPro" id="IPR008990">
    <property type="entry name" value="Elect_transpt_acc-like_dom_sf"/>
</dbReference>
<feature type="domain" description="Nitrile hydratase beta subunit-like N-terminal" evidence="2">
    <location>
        <begin position="17"/>
        <end position="114"/>
    </location>
</feature>
<proteinExistence type="predicted"/>
<keyword evidence="4" id="KW-1185">Reference proteome</keyword>
<organism evidence="3 4">
    <name type="scientific">Variovorax ginsengisoli</name>
    <dbReference type="NCBI Taxonomy" id="363844"/>
    <lineage>
        <taxon>Bacteria</taxon>
        <taxon>Pseudomonadati</taxon>
        <taxon>Pseudomonadota</taxon>
        <taxon>Betaproteobacteria</taxon>
        <taxon>Burkholderiales</taxon>
        <taxon>Comamonadaceae</taxon>
        <taxon>Variovorax</taxon>
    </lineage>
</organism>
<sequence>MKSAMSTAMDTGRAGPSLQLSEAPAFDKPWQAEAFFLVVNLHQAGLFPWRDWVQIFSEEIKAAPARPSESINDAYYRQWVPAMEKLVASLGLAADNDITRRAREWRQAYLNTPHGQPVSLASASCPPAHAHEHAPRREPVAVSPACAV</sequence>
<dbReference type="RefSeq" id="WP_307691770.1">
    <property type="nucleotide sequence ID" value="NZ_JAUSRO010000015.1"/>
</dbReference>
<dbReference type="SUPFAM" id="SSF50090">
    <property type="entry name" value="Electron transport accessory proteins"/>
    <property type="match status" value="1"/>
</dbReference>
<evidence type="ECO:0000256" key="1">
    <source>
        <dbReference type="SAM" id="MobiDB-lite"/>
    </source>
</evidence>
<name>A0ABT9SCE7_9BURK</name>
<dbReference type="EMBL" id="JAUSRO010000015">
    <property type="protein sequence ID" value="MDP9902010.1"/>
    <property type="molecule type" value="Genomic_DNA"/>
</dbReference>
<comment type="caution">
    <text evidence="3">The sequence shown here is derived from an EMBL/GenBank/DDBJ whole genome shotgun (WGS) entry which is preliminary data.</text>
</comment>
<protein>
    <submittedName>
        <fullName evidence="3">Nitrile hydratase accessory protein</fullName>
    </submittedName>
</protein>
<gene>
    <name evidence="3" type="ORF">J2W36_004282</name>
</gene>
<dbReference type="NCBIfam" id="TIGR03889">
    <property type="entry name" value="nitrile_acc"/>
    <property type="match status" value="1"/>
</dbReference>
<dbReference type="Pfam" id="PF21006">
    <property type="entry name" value="NHase_beta_N"/>
    <property type="match status" value="1"/>
</dbReference>
<dbReference type="InterPro" id="IPR023808">
    <property type="entry name" value="Nitrile_Hydratase_acc_put"/>
</dbReference>
<evidence type="ECO:0000259" key="2">
    <source>
        <dbReference type="Pfam" id="PF21006"/>
    </source>
</evidence>
<dbReference type="InterPro" id="IPR042262">
    <property type="entry name" value="CN_hydtase_beta_C"/>
</dbReference>
<evidence type="ECO:0000313" key="3">
    <source>
        <dbReference type="EMBL" id="MDP9902010.1"/>
    </source>
</evidence>
<dbReference type="Proteomes" id="UP001226867">
    <property type="component" value="Unassembled WGS sequence"/>
</dbReference>
<dbReference type="InterPro" id="IPR049054">
    <property type="entry name" value="CN_hydtase_beta-like_N"/>
</dbReference>